<feature type="compositionally biased region" description="Acidic residues" evidence="1">
    <location>
        <begin position="59"/>
        <end position="76"/>
    </location>
</feature>
<feature type="compositionally biased region" description="Acidic residues" evidence="1">
    <location>
        <begin position="162"/>
        <end position="178"/>
    </location>
</feature>
<evidence type="ECO:0000313" key="3">
    <source>
        <dbReference type="Proteomes" id="UP000069272"/>
    </source>
</evidence>
<feature type="region of interest" description="Disordered" evidence="1">
    <location>
        <begin position="1"/>
        <end position="25"/>
    </location>
</feature>
<protein>
    <submittedName>
        <fullName evidence="2">Uncharacterized protein</fullName>
    </submittedName>
</protein>
<feature type="compositionally biased region" description="Basic and acidic residues" evidence="1">
    <location>
        <begin position="179"/>
        <end position="209"/>
    </location>
</feature>
<name>A0A182F0P9_ANOAL</name>
<keyword evidence="3" id="KW-1185">Reference proteome</keyword>
<evidence type="ECO:0000313" key="2">
    <source>
        <dbReference type="EnsemblMetazoa" id="AALB000022-PA"/>
    </source>
</evidence>
<dbReference type="EnsemblMetazoa" id="AALB000022-RA">
    <property type="protein sequence ID" value="AALB000022-PA"/>
    <property type="gene ID" value="AALB000022"/>
</dbReference>
<feature type="compositionally biased region" description="Polar residues" evidence="1">
    <location>
        <begin position="210"/>
        <end position="225"/>
    </location>
</feature>
<dbReference type="Proteomes" id="UP000069272">
    <property type="component" value="Chromosome 2L"/>
</dbReference>
<sequence length="350" mass="38589">MAEKAAKSESTGNSANLIARNKDSPFQILDVRSLTSSIDDEVGVLDIEAVKSPDKIEETDPVETEVEKEDGAEEDTTAEKDETVPDPIVQHATTTDQDPREEATATEDETAVVQNDARAPDAAAVEDNSTIEEDVGTVGENTAKTKEQHQKSAKISENAYSTDEEPDLVIDMSFEEEESPRKRDQTTVKKHAVESVTEQTDKKAFEHSDPISNGSAEPITLSNGSNDDEEEATRKEAIVKVNPKAEQVSEDEAGVEDEEGDDDVEFVEETNELRDVEGLPIKEEEDEMDQMEITSGMCTLINIIAGLRVATNVLLGRHHTLQINFDNTVVDTKNYEDCSKWVQTYLRSGR</sequence>
<feature type="compositionally biased region" description="Basic and acidic residues" evidence="1">
    <location>
        <begin position="49"/>
        <end position="58"/>
    </location>
</feature>
<organism evidence="2 3">
    <name type="scientific">Anopheles albimanus</name>
    <name type="common">New world malaria mosquito</name>
    <dbReference type="NCBI Taxonomy" id="7167"/>
    <lineage>
        <taxon>Eukaryota</taxon>
        <taxon>Metazoa</taxon>
        <taxon>Ecdysozoa</taxon>
        <taxon>Arthropoda</taxon>
        <taxon>Hexapoda</taxon>
        <taxon>Insecta</taxon>
        <taxon>Pterygota</taxon>
        <taxon>Neoptera</taxon>
        <taxon>Endopterygota</taxon>
        <taxon>Diptera</taxon>
        <taxon>Nematocera</taxon>
        <taxon>Culicoidea</taxon>
        <taxon>Culicidae</taxon>
        <taxon>Anophelinae</taxon>
        <taxon>Anopheles</taxon>
    </lineage>
</organism>
<reference evidence="2" key="2">
    <citation type="submission" date="2022-08" db="UniProtKB">
        <authorList>
            <consortium name="EnsemblMetazoa"/>
        </authorList>
    </citation>
    <scope>IDENTIFICATION</scope>
    <source>
        <strain evidence="2">STECLA/ALBI9_A</strain>
    </source>
</reference>
<dbReference type="VEuPathDB" id="VectorBase:AALB000022"/>
<evidence type="ECO:0000256" key="1">
    <source>
        <dbReference type="SAM" id="MobiDB-lite"/>
    </source>
</evidence>
<proteinExistence type="predicted"/>
<feature type="region of interest" description="Disordered" evidence="1">
    <location>
        <begin position="49"/>
        <end position="263"/>
    </location>
</feature>
<feature type="compositionally biased region" description="Acidic residues" evidence="1">
    <location>
        <begin position="248"/>
        <end position="263"/>
    </location>
</feature>
<accession>A0A182F0P9</accession>
<reference evidence="2 3" key="1">
    <citation type="journal article" date="2017" name="G3 (Bethesda)">
        <title>The Physical Genome Mapping of Anopheles albimanus Corrected Scaffold Misassemblies and Identified Interarm Rearrangements in Genus Anopheles.</title>
        <authorList>
            <person name="Artemov G.N."/>
            <person name="Peery A.N."/>
            <person name="Jiang X."/>
            <person name="Tu Z."/>
            <person name="Stegniy V.N."/>
            <person name="Sharakhova M.V."/>
            <person name="Sharakhov I.V."/>
        </authorList>
    </citation>
    <scope>NUCLEOTIDE SEQUENCE [LARGE SCALE GENOMIC DNA]</scope>
    <source>
        <strain evidence="2 3">ALBI9_A</strain>
    </source>
</reference>
<dbReference type="AlphaFoldDB" id="A0A182F0P9"/>